<evidence type="ECO:0000313" key="2">
    <source>
        <dbReference type="EnsemblPlants" id="AET2Gv20391400.2"/>
    </source>
</evidence>
<proteinExistence type="predicted"/>
<dbReference type="PANTHER" id="PTHR33595">
    <property type="entry name" value="VON WILLEBRAND FACTOR A DOMAIN PROTEIN"/>
    <property type="match status" value="1"/>
</dbReference>
<dbReference type="Pfam" id="PF25821">
    <property type="entry name" value="DUF7950"/>
    <property type="match status" value="1"/>
</dbReference>
<dbReference type="PANTHER" id="PTHR33595:SF3">
    <property type="entry name" value="PAS DOMAIN-CONTAINING PROTEIN"/>
    <property type="match status" value="1"/>
</dbReference>
<feature type="domain" description="DUF7950" evidence="1">
    <location>
        <begin position="155"/>
        <end position="295"/>
    </location>
</feature>
<dbReference type="InterPro" id="IPR057710">
    <property type="entry name" value="DUF7950"/>
</dbReference>
<evidence type="ECO:0000259" key="1">
    <source>
        <dbReference type="Pfam" id="PF25821"/>
    </source>
</evidence>
<dbReference type="Gramene" id="AET2Gv20391400.2">
    <property type="protein sequence ID" value="AET2Gv20391400.2"/>
    <property type="gene ID" value="AET2Gv20391400"/>
</dbReference>
<evidence type="ECO:0000313" key="3">
    <source>
        <dbReference type="Proteomes" id="UP000015105"/>
    </source>
</evidence>
<name>A0A453B6V3_AEGTS</name>
<dbReference type="AlphaFoldDB" id="A0A453B6V3"/>
<reference evidence="3" key="2">
    <citation type="journal article" date="2017" name="Nat. Plants">
        <title>The Aegilops tauschii genome reveals multiple impacts of transposons.</title>
        <authorList>
            <person name="Zhao G."/>
            <person name="Zou C."/>
            <person name="Li K."/>
            <person name="Wang K."/>
            <person name="Li T."/>
            <person name="Gao L."/>
            <person name="Zhang X."/>
            <person name="Wang H."/>
            <person name="Yang Z."/>
            <person name="Liu X."/>
            <person name="Jiang W."/>
            <person name="Mao L."/>
            <person name="Kong X."/>
            <person name="Jiao Y."/>
            <person name="Jia J."/>
        </authorList>
    </citation>
    <scope>NUCLEOTIDE SEQUENCE [LARGE SCALE GENOMIC DNA]</scope>
    <source>
        <strain evidence="3">cv. AL8/78</strain>
    </source>
</reference>
<keyword evidence="3" id="KW-1185">Reference proteome</keyword>
<dbReference type="Proteomes" id="UP000015105">
    <property type="component" value="Chromosome 2D"/>
</dbReference>
<reference evidence="2" key="4">
    <citation type="submission" date="2019-03" db="UniProtKB">
        <authorList>
            <consortium name="EnsemblPlants"/>
        </authorList>
    </citation>
    <scope>IDENTIFICATION</scope>
</reference>
<reference evidence="2" key="5">
    <citation type="journal article" date="2021" name="G3 (Bethesda)">
        <title>Aegilops tauschii genome assembly Aet v5.0 features greater sequence contiguity and improved annotation.</title>
        <authorList>
            <person name="Wang L."/>
            <person name="Zhu T."/>
            <person name="Rodriguez J.C."/>
            <person name="Deal K.R."/>
            <person name="Dubcovsky J."/>
            <person name="McGuire P.E."/>
            <person name="Lux T."/>
            <person name="Spannagl M."/>
            <person name="Mayer K.F.X."/>
            <person name="Baldrich P."/>
            <person name="Meyers B.C."/>
            <person name="Huo N."/>
            <person name="Gu Y.Q."/>
            <person name="Zhou H."/>
            <person name="Devos K.M."/>
            <person name="Bennetzen J.L."/>
            <person name="Unver T."/>
            <person name="Budak H."/>
            <person name="Gulick P.J."/>
            <person name="Galiba G."/>
            <person name="Kalapos B."/>
            <person name="Nelson D.R."/>
            <person name="Li P."/>
            <person name="You F.M."/>
            <person name="Luo M.C."/>
            <person name="Dvorak J."/>
        </authorList>
    </citation>
    <scope>NUCLEOTIDE SEQUENCE [LARGE SCALE GENOMIC DNA]</scope>
    <source>
        <strain evidence="2">cv. AL8/78</strain>
    </source>
</reference>
<dbReference type="EnsemblPlants" id="AET2Gv20391400.2">
    <property type="protein sequence ID" value="AET2Gv20391400.2"/>
    <property type="gene ID" value="AET2Gv20391400"/>
</dbReference>
<organism evidence="2 3">
    <name type="scientific">Aegilops tauschii subsp. strangulata</name>
    <name type="common">Goatgrass</name>
    <dbReference type="NCBI Taxonomy" id="200361"/>
    <lineage>
        <taxon>Eukaryota</taxon>
        <taxon>Viridiplantae</taxon>
        <taxon>Streptophyta</taxon>
        <taxon>Embryophyta</taxon>
        <taxon>Tracheophyta</taxon>
        <taxon>Spermatophyta</taxon>
        <taxon>Magnoliopsida</taxon>
        <taxon>Liliopsida</taxon>
        <taxon>Poales</taxon>
        <taxon>Poaceae</taxon>
        <taxon>BOP clade</taxon>
        <taxon>Pooideae</taxon>
        <taxon>Triticodae</taxon>
        <taxon>Triticeae</taxon>
        <taxon>Triticinae</taxon>
        <taxon>Aegilops</taxon>
    </lineage>
</organism>
<protein>
    <recommendedName>
        <fullName evidence="1">DUF7950 domain-containing protein</fullName>
    </recommendedName>
</protein>
<accession>A0A453B6V3</accession>
<sequence length="310" mass="32798">MAMVQPVDMAVKANEILARFRPIAPKPALPASPAQAIDGAADRVLCHLQSRPCRARKRGRPSAVPVSAPAAAAKRKRAAYPVPLRCAAAAACMPFASLPPATASTGGNLTMLSTMVAGDEEEEEERERDVPVERDLLRKLLEPKVISPRAMRPVGSTIHVESIVHGAVDAASCTAASKTAEEVEADVETDALPAVVTDSSNRVRLVNDAYKEMVGAPECLWLGAVAASRRISGEVALVVAEQATLPESPGGFSCTAKIEWECGGGERASFHAACDVSRLQCEYRHYLFAWRFRTADASSSGSSHRAGGDA</sequence>
<reference evidence="2" key="3">
    <citation type="journal article" date="2017" name="Nature">
        <title>Genome sequence of the progenitor of the wheat D genome Aegilops tauschii.</title>
        <authorList>
            <person name="Luo M.C."/>
            <person name="Gu Y.Q."/>
            <person name="Puiu D."/>
            <person name="Wang H."/>
            <person name="Twardziok S.O."/>
            <person name="Deal K.R."/>
            <person name="Huo N."/>
            <person name="Zhu T."/>
            <person name="Wang L."/>
            <person name="Wang Y."/>
            <person name="McGuire P.E."/>
            <person name="Liu S."/>
            <person name="Long H."/>
            <person name="Ramasamy R.K."/>
            <person name="Rodriguez J.C."/>
            <person name="Van S.L."/>
            <person name="Yuan L."/>
            <person name="Wang Z."/>
            <person name="Xia Z."/>
            <person name="Xiao L."/>
            <person name="Anderson O.D."/>
            <person name="Ouyang S."/>
            <person name="Liang Y."/>
            <person name="Zimin A.V."/>
            <person name="Pertea G."/>
            <person name="Qi P."/>
            <person name="Bennetzen J.L."/>
            <person name="Dai X."/>
            <person name="Dawson M.W."/>
            <person name="Muller H.G."/>
            <person name="Kugler K."/>
            <person name="Rivarola-Duarte L."/>
            <person name="Spannagl M."/>
            <person name="Mayer K.F.X."/>
            <person name="Lu F.H."/>
            <person name="Bevan M.W."/>
            <person name="Leroy P."/>
            <person name="Li P."/>
            <person name="You F.M."/>
            <person name="Sun Q."/>
            <person name="Liu Z."/>
            <person name="Lyons E."/>
            <person name="Wicker T."/>
            <person name="Salzberg S.L."/>
            <person name="Devos K.M."/>
            <person name="Dvorak J."/>
        </authorList>
    </citation>
    <scope>NUCLEOTIDE SEQUENCE [LARGE SCALE GENOMIC DNA]</scope>
    <source>
        <strain evidence="2">cv. AL8/78</strain>
    </source>
</reference>
<reference evidence="3" key="1">
    <citation type="journal article" date="2014" name="Science">
        <title>Ancient hybridizations among the ancestral genomes of bread wheat.</title>
        <authorList>
            <consortium name="International Wheat Genome Sequencing Consortium,"/>
            <person name="Marcussen T."/>
            <person name="Sandve S.R."/>
            <person name="Heier L."/>
            <person name="Spannagl M."/>
            <person name="Pfeifer M."/>
            <person name="Jakobsen K.S."/>
            <person name="Wulff B.B."/>
            <person name="Steuernagel B."/>
            <person name="Mayer K.F."/>
            <person name="Olsen O.A."/>
        </authorList>
    </citation>
    <scope>NUCLEOTIDE SEQUENCE [LARGE SCALE GENOMIC DNA]</scope>
    <source>
        <strain evidence="3">cv. AL8/78</strain>
    </source>
</reference>